<dbReference type="AlphaFoldDB" id="A0A2J5HWT5"/>
<reference evidence="3" key="1">
    <citation type="submission" date="2017-12" db="EMBL/GenBank/DDBJ databases">
        <authorList>
            <consortium name="DOE Joint Genome Institute"/>
            <person name="Mondo S.J."/>
            <person name="Kjaerbolling I."/>
            <person name="Vesth T.C."/>
            <person name="Frisvad J.C."/>
            <person name="Nybo J.L."/>
            <person name="Theobald S."/>
            <person name="Kuo A."/>
            <person name="Bowyer P."/>
            <person name="Matsuda Y."/>
            <person name="Lyhne E.K."/>
            <person name="Kogle M.E."/>
            <person name="Clum A."/>
            <person name="Lipzen A."/>
            <person name="Salamov A."/>
            <person name="Ngan C.Y."/>
            <person name="Daum C."/>
            <person name="Chiniquy J."/>
            <person name="Barry K."/>
            <person name="LaButti K."/>
            <person name="Haridas S."/>
            <person name="Simmons B.A."/>
            <person name="Magnuson J.K."/>
            <person name="Mortensen U.H."/>
            <person name="Larsen T.O."/>
            <person name="Grigoriev I.V."/>
            <person name="Baker S.E."/>
            <person name="Andersen M.R."/>
            <person name="Nordberg H.P."/>
            <person name="Cantor M.N."/>
            <person name="Hua S.X."/>
        </authorList>
    </citation>
    <scope>NUCLEOTIDE SEQUENCE [LARGE SCALE GENOMIC DNA]</scope>
    <source>
        <strain evidence="3">IBT 19404</strain>
    </source>
</reference>
<protein>
    <recommendedName>
        <fullName evidence="4">Histone chaperone domain-containing protein</fullName>
    </recommendedName>
</protein>
<dbReference type="OrthoDB" id="4357148at2759"/>
<feature type="region of interest" description="Disordered" evidence="1">
    <location>
        <begin position="1"/>
        <end position="115"/>
    </location>
</feature>
<keyword evidence="3" id="KW-1185">Reference proteome</keyword>
<dbReference type="EMBL" id="KZ559532">
    <property type="protein sequence ID" value="PLN81880.1"/>
    <property type="molecule type" value="Genomic_DNA"/>
</dbReference>
<feature type="compositionally biased region" description="Basic and acidic residues" evidence="1">
    <location>
        <begin position="1"/>
        <end position="10"/>
    </location>
</feature>
<gene>
    <name evidence="2" type="ORF">BDW42DRAFT_193452</name>
</gene>
<evidence type="ECO:0000313" key="3">
    <source>
        <dbReference type="Proteomes" id="UP000235023"/>
    </source>
</evidence>
<evidence type="ECO:0000256" key="1">
    <source>
        <dbReference type="SAM" id="MobiDB-lite"/>
    </source>
</evidence>
<name>A0A2J5HWT5_9EURO</name>
<sequence length="115" mass="12775">MSGRIDRGAEDFYESQNDPSPVSGRFTDDSYAREPRSGLKDSIPVQKDEDVEEDPTQPPFSNTDDQLALDEDEAIQGSNILPGDSLRHAKPQSSTKYSEGPDEDDLPEDVLNARY</sequence>
<evidence type="ECO:0000313" key="2">
    <source>
        <dbReference type="EMBL" id="PLN81880.1"/>
    </source>
</evidence>
<evidence type="ECO:0008006" key="4">
    <source>
        <dbReference type="Google" id="ProtNLM"/>
    </source>
</evidence>
<accession>A0A2J5HWT5</accession>
<proteinExistence type="predicted"/>
<organism evidence="2 3">
    <name type="scientific">Aspergillus taichungensis</name>
    <dbReference type="NCBI Taxonomy" id="482145"/>
    <lineage>
        <taxon>Eukaryota</taxon>
        <taxon>Fungi</taxon>
        <taxon>Dikarya</taxon>
        <taxon>Ascomycota</taxon>
        <taxon>Pezizomycotina</taxon>
        <taxon>Eurotiomycetes</taxon>
        <taxon>Eurotiomycetidae</taxon>
        <taxon>Eurotiales</taxon>
        <taxon>Aspergillaceae</taxon>
        <taxon>Aspergillus</taxon>
        <taxon>Aspergillus subgen. Circumdati</taxon>
    </lineage>
</organism>
<dbReference type="Proteomes" id="UP000235023">
    <property type="component" value="Unassembled WGS sequence"/>
</dbReference>
<feature type="compositionally biased region" description="Basic and acidic residues" evidence="1">
    <location>
        <begin position="26"/>
        <end position="39"/>
    </location>
</feature>